<keyword evidence="3" id="KW-1185">Reference proteome</keyword>
<evidence type="ECO:0000256" key="1">
    <source>
        <dbReference type="SAM" id="Phobius"/>
    </source>
</evidence>
<dbReference type="RefSeq" id="WP_304513215.1">
    <property type="nucleotide sequence ID" value="NZ_JAOSIT010000062.1"/>
</dbReference>
<keyword evidence="1" id="KW-0812">Transmembrane</keyword>
<accession>A0ABT9D1U2</accession>
<feature type="transmembrane region" description="Helical" evidence="1">
    <location>
        <begin position="63"/>
        <end position="79"/>
    </location>
</feature>
<organism evidence="2 3">
    <name type="scientific">Candidatus Phytoplasma gossypii</name>
    <dbReference type="NCBI Taxonomy" id="2982629"/>
    <lineage>
        <taxon>Bacteria</taxon>
        <taxon>Bacillati</taxon>
        <taxon>Mycoplasmatota</taxon>
        <taxon>Mollicutes</taxon>
        <taxon>Acholeplasmatales</taxon>
        <taxon>Acholeplasmataceae</taxon>
        <taxon>Candidatus Phytoplasma</taxon>
        <taxon>16SrII (Peanut WB group)</taxon>
    </lineage>
</organism>
<evidence type="ECO:0000313" key="2">
    <source>
        <dbReference type="EMBL" id="MDO8057640.1"/>
    </source>
</evidence>
<gene>
    <name evidence="2" type="ORF">OC698_03045</name>
</gene>
<proteinExistence type="predicted"/>
<name>A0ABT9D1U2_9MOLU</name>
<comment type="caution">
    <text evidence="2">The sequence shown here is derived from an EMBL/GenBank/DDBJ whole genome shotgun (WGS) entry which is preliminary data.</text>
</comment>
<reference evidence="2 3" key="1">
    <citation type="journal article" date="2023" name="Int. J. Syst. Evol. Microbiol.">
        <title>The observation of taxonomic boundaries for the 16SrII and 16SrXXV phytoplasmas using genome-based delimitation.</title>
        <authorList>
            <person name="Rodrigues Jardim B."/>
            <person name="Tran-Nguyen L.T.T."/>
            <person name="Gambley C."/>
            <person name="Al-Sadi A.M."/>
            <person name="Al-Subhi A.M."/>
            <person name="Foissac X."/>
            <person name="Salar P."/>
            <person name="Cai H."/>
            <person name="Yang J.Y."/>
            <person name="Davis R."/>
            <person name="Jones L."/>
            <person name="Rodoni B."/>
            <person name="Constable F.E."/>
        </authorList>
    </citation>
    <scope>NUCLEOTIDE SEQUENCE [LARGE SCALE GENOMIC DNA]</scope>
    <source>
        <strain evidence="2">BAWM-BFA-CoWB</strain>
    </source>
</reference>
<keyword evidence="1" id="KW-1133">Transmembrane helix</keyword>
<evidence type="ECO:0000313" key="3">
    <source>
        <dbReference type="Proteomes" id="UP001170666"/>
    </source>
</evidence>
<protein>
    <submittedName>
        <fullName evidence="2">Uncharacterized protein</fullName>
    </submittedName>
</protein>
<keyword evidence="1" id="KW-0472">Membrane</keyword>
<feature type="transmembrane region" description="Helical" evidence="1">
    <location>
        <begin position="39"/>
        <end position="57"/>
    </location>
</feature>
<sequence>MSKIIIKKTKNPEKNNHHLKINPEFKISPIEKLPLFQKITYLMIILNSFLSCFALYYENKIPWFTTGINNLIILIKLIIPGGK</sequence>
<dbReference type="Proteomes" id="UP001170666">
    <property type="component" value="Unassembled WGS sequence"/>
</dbReference>
<dbReference type="EMBL" id="JAOSIT010000062">
    <property type="protein sequence ID" value="MDO8057640.1"/>
    <property type="molecule type" value="Genomic_DNA"/>
</dbReference>